<organism evidence="10 11">
    <name type="scientific">Cohnella endophytica</name>
    <dbReference type="NCBI Taxonomy" id="2419778"/>
    <lineage>
        <taxon>Bacteria</taxon>
        <taxon>Bacillati</taxon>
        <taxon>Bacillota</taxon>
        <taxon>Bacilli</taxon>
        <taxon>Bacillales</taxon>
        <taxon>Paenibacillaceae</taxon>
        <taxon>Cohnella</taxon>
    </lineage>
</organism>
<feature type="region of interest" description="Disordered" evidence="8">
    <location>
        <begin position="1"/>
        <end position="28"/>
    </location>
</feature>
<dbReference type="PANTHER" id="PTHR19136">
    <property type="entry name" value="MOLYBDENUM COFACTOR GUANYLYLTRANSFERASE"/>
    <property type="match status" value="1"/>
</dbReference>
<dbReference type="InterPro" id="IPR029044">
    <property type="entry name" value="Nucleotide-diphossugar_trans"/>
</dbReference>
<evidence type="ECO:0000256" key="6">
    <source>
        <dbReference type="ARBA" id="ARBA00023134"/>
    </source>
</evidence>
<proteinExistence type="predicted"/>
<evidence type="ECO:0000256" key="3">
    <source>
        <dbReference type="ARBA" id="ARBA00022723"/>
    </source>
</evidence>
<dbReference type="PANTHER" id="PTHR19136:SF81">
    <property type="entry name" value="MOLYBDENUM COFACTOR GUANYLYLTRANSFERASE"/>
    <property type="match status" value="1"/>
</dbReference>
<evidence type="ECO:0000256" key="1">
    <source>
        <dbReference type="ARBA" id="ARBA00022490"/>
    </source>
</evidence>
<keyword evidence="11" id="KW-1185">Reference proteome</keyword>
<gene>
    <name evidence="10" type="ORF">D7Z26_14630</name>
</gene>
<evidence type="ECO:0000256" key="4">
    <source>
        <dbReference type="ARBA" id="ARBA00022741"/>
    </source>
</evidence>
<keyword evidence="3" id="KW-0479">Metal-binding</keyword>
<dbReference type="SUPFAM" id="SSF53448">
    <property type="entry name" value="Nucleotide-diphospho-sugar transferases"/>
    <property type="match status" value="1"/>
</dbReference>
<dbReference type="AlphaFoldDB" id="A0A494XQS1"/>
<dbReference type="GO" id="GO:0006777">
    <property type="term" value="P:Mo-molybdopterin cofactor biosynthetic process"/>
    <property type="evidence" value="ECO:0007669"/>
    <property type="project" value="UniProtKB-KW"/>
</dbReference>
<comment type="caution">
    <text evidence="10">The sequence shown here is derived from an EMBL/GenBank/DDBJ whole genome shotgun (WGS) entry which is preliminary data.</text>
</comment>
<keyword evidence="10" id="KW-0548">Nucleotidyltransferase</keyword>
<evidence type="ECO:0000256" key="7">
    <source>
        <dbReference type="ARBA" id="ARBA00023150"/>
    </source>
</evidence>
<sequence length="269" mass="28991">MEAIRHTLSARRSHRARSGGSRTGLPINRGRQLRSSCIKGRSSRTALPHEREGIAMGDSSGTVITGAILAGGMNSVLAEGAKALLPLGGETLIERQVREMRKLCAEVIVVTNTPKLFFRTLDPSVRIITDFFPDCGPLGGIHSALYLARNSTVWIAGCDMPFLSSEAAKWLAGNRTSAADAVIPIVHGQPAPLHGIYDKRCAQVAARLLAAGERGLGAFLGSVCWLGMSEETRTKREDDLDYTFAIRDQKDYEQAKQLLMASGLTGAEM</sequence>
<dbReference type="InterPro" id="IPR013482">
    <property type="entry name" value="Molybde_CF_guanTrfase"/>
</dbReference>
<feature type="compositionally biased region" description="Basic residues" evidence="8">
    <location>
        <begin position="8"/>
        <end position="17"/>
    </location>
</feature>
<name>A0A494XQS1_9BACL</name>
<evidence type="ECO:0000313" key="11">
    <source>
        <dbReference type="Proteomes" id="UP000282076"/>
    </source>
</evidence>
<dbReference type="Pfam" id="PF12804">
    <property type="entry name" value="NTP_transf_3"/>
    <property type="match status" value="1"/>
</dbReference>
<accession>A0A494XQS1</accession>
<dbReference type="CDD" id="cd02503">
    <property type="entry name" value="MobA"/>
    <property type="match status" value="1"/>
</dbReference>
<dbReference type="GO" id="GO:0046872">
    <property type="term" value="F:metal ion binding"/>
    <property type="evidence" value="ECO:0007669"/>
    <property type="project" value="UniProtKB-KW"/>
</dbReference>
<evidence type="ECO:0000313" key="10">
    <source>
        <dbReference type="EMBL" id="RKP52977.1"/>
    </source>
</evidence>
<dbReference type="EMBL" id="RBZM01000006">
    <property type="protein sequence ID" value="RKP52977.1"/>
    <property type="molecule type" value="Genomic_DNA"/>
</dbReference>
<keyword evidence="4" id="KW-0547">Nucleotide-binding</keyword>
<keyword evidence="7" id="KW-0501">Molybdenum cofactor biosynthesis</keyword>
<dbReference type="GO" id="GO:0005525">
    <property type="term" value="F:GTP binding"/>
    <property type="evidence" value="ECO:0007669"/>
    <property type="project" value="UniProtKB-KW"/>
</dbReference>
<reference evidence="10 11" key="1">
    <citation type="submission" date="2018-10" db="EMBL/GenBank/DDBJ databases">
        <title>Cohnella sp. M2MS4P-1, whole genome shotgun sequence.</title>
        <authorList>
            <person name="Tuo L."/>
        </authorList>
    </citation>
    <scope>NUCLEOTIDE SEQUENCE [LARGE SCALE GENOMIC DNA]</scope>
    <source>
        <strain evidence="10 11">M2MS4P-1</strain>
    </source>
</reference>
<keyword evidence="5" id="KW-0460">Magnesium</keyword>
<evidence type="ECO:0000256" key="5">
    <source>
        <dbReference type="ARBA" id="ARBA00022842"/>
    </source>
</evidence>
<protein>
    <submittedName>
        <fullName evidence="10">Molybdenum cofactor guanylyltransferase</fullName>
    </submittedName>
</protein>
<evidence type="ECO:0000259" key="9">
    <source>
        <dbReference type="Pfam" id="PF12804"/>
    </source>
</evidence>
<keyword evidence="6" id="KW-0342">GTP-binding</keyword>
<dbReference type="Gene3D" id="3.90.550.10">
    <property type="entry name" value="Spore Coat Polysaccharide Biosynthesis Protein SpsA, Chain A"/>
    <property type="match status" value="1"/>
</dbReference>
<dbReference type="GO" id="GO:0016779">
    <property type="term" value="F:nucleotidyltransferase activity"/>
    <property type="evidence" value="ECO:0007669"/>
    <property type="project" value="UniProtKB-KW"/>
</dbReference>
<evidence type="ECO:0000256" key="2">
    <source>
        <dbReference type="ARBA" id="ARBA00022679"/>
    </source>
</evidence>
<keyword evidence="1" id="KW-0963">Cytoplasm</keyword>
<feature type="domain" description="MobA-like NTP transferase" evidence="9">
    <location>
        <begin position="66"/>
        <end position="220"/>
    </location>
</feature>
<dbReference type="Proteomes" id="UP000282076">
    <property type="component" value="Unassembled WGS sequence"/>
</dbReference>
<keyword evidence="2 10" id="KW-0808">Transferase</keyword>
<evidence type="ECO:0000256" key="8">
    <source>
        <dbReference type="SAM" id="MobiDB-lite"/>
    </source>
</evidence>
<dbReference type="InterPro" id="IPR025877">
    <property type="entry name" value="MobA-like_NTP_Trfase"/>
</dbReference>